<sequence length="372" mass="41505">MEDDDSSSDQPGNPLPSYTDYFIAGCRRIRPGNEIDRGKDPEVQREEAKSFVKKAYDDGVPLFTKSALREIQKQLTSDLRAGQKVSIKGIDGVTVEFDVKTGDVVLSGTNSEYVAMKPSVYYRSLASILSCRYGINIRYCTMGIQHPVFLRHDVTKEIIDIKPTKDYDSVKKSFTDIQQRWESSDTCLQLRAALKDIKLPQDIIINKIVAFACGSISGDRKSPSDAYWAASSRERSSYQHSMLCTLQDTLKARKGCHEVQCFAQDPIYTGIDSKILGEAGITIVEDPEGFLQVDDATVVVSLYPNAPIKQVVADISRPAVIIWDVFTEDGDGLTDPVSSRVEALMQGFCQEYQFPSDDDNMRNIAVFTRTDI</sequence>
<accession>A0A059IWX9</accession>
<evidence type="ECO:0000313" key="2">
    <source>
        <dbReference type="EMBL" id="KDB19963.1"/>
    </source>
</evidence>
<dbReference type="OMA" id="NTCEEER"/>
<dbReference type="EMBL" id="AOKY01000954">
    <property type="protein sequence ID" value="KDB19963.1"/>
    <property type="molecule type" value="Genomic_DNA"/>
</dbReference>
<dbReference type="Pfam" id="PF07985">
    <property type="entry name" value="SRR1"/>
    <property type="match status" value="1"/>
</dbReference>
<dbReference type="Proteomes" id="UP000024533">
    <property type="component" value="Unassembled WGS sequence"/>
</dbReference>
<comment type="caution">
    <text evidence="2">The sequence shown here is derived from an EMBL/GenBank/DDBJ whole genome shotgun (WGS) entry which is preliminary data.</text>
</comment>
<keyword evidence="3" id="KW-1185">Reference proteome</keyword>
<dbReference type="InterPro" id="IPR012942">
    <property type="entry name" value="SRR1-like"/>
</dbReference>
<protein>
    <recommendedName>
        <fullName evidence="1">SRR1-like domain-containing protein</fullName>
    </recommendedName>
</protein>
<evidence type="ECO:0000259" key="1">
    <source>
        <dbReference type="Pfam" id="PF07985"/>
    </source>
</evidence>
<proteinExistence type="predicted"/>
<reference evidence="2 3" key="1">
    <citation type="submission" date="2014-02" db="EMBL/GenBank/DDBJ databases">
        <title>The Genome Sequence of Trichophyton interdigitale MR816.</title>
        <authorList>
            <consortium name="The Broad Institute Genomics Platform"/>
            <person name="Cuomo C.A."/>
            <person name="White T.C."/>
            <person name="Graser Y."/>
            <person name="Martinez-Rossi N."/>
            <person name="Heitman J."/>
            <person name="Young S.K."/>
            <person name="Zeng Q."/>
            <person name="Gargeya S."/>
            <person name="Abouelleil A."/>
            <person name="Alvarado L."/>
            <person name="Chapman S.B."/>
            <person name="Gainer-Dewar J."/>
            <person name="Goldberg J."/>
            <person name="Griggs A."/>
            <person name="Gujja S."/>
            <person name="Hansen M."/>
            <person name="Howarth C."/>
            <person name="Imamovic A."/>
            <person name="Larimer J."/>
            <person name="Martinez D."/>
            <person name="Murphy C."/>
            <person name="Pearson M.D."/>
            <person name="Persinoti G."/>
            <person name="Poon T."/>
            <person name="Priest M."/>
            <person name="Roberts A.D."/>
            <person name="Saif S."/>
            <person name="Shea T.D."/>
            <person name="Sykes S.N."/>
            <person name="Wortman J."/>
            <person name="Nusbaum C."/>
            <person name="Birren B."/>
        </authorList>
    </citation>
    <scope>NUCLEOTIDE SEQUENCE [LARGE SCALE GENOMIC DNA]</scope>
    <source>
        <strain evidence="2 3">MR816</strain>
    </source>
</reference>
<dbReference type="AlphaFoldDB" id="A0A059IWX9"/>
<evidence type="ECO:0000313" key="3">
    <source>
        <dbReference type="Proteomes" id="UP000024533"/>
    </source>
</evidence>
<dbReference type="PANTHER" id="PTHR42080:SF3">
    <property type="entry name" value="SRR1-LIKE DOMAIN-CONTAINING PROTEIN"/>
    <property type="match status" value="1"/>
</dbReference>
<organism evidence="2 3">
    <name type="scientific">Trichophyton interdigitale (strain MR816)</name>
    <dbReference type="NCBI Taxonomy" id="1215338"/>
    <lineage>
        <taxon>Eukaryota</taxon>
        <taxon>Fungi</taxon>
        <taxon>Dikarya</taxon>
        <taxon>Ascomycota</taxon>
        <taxon>Pezizomycotina</taxon>
        <taxon>Eurotiomycetes</taxon>
        <taxon>Eurotiomycetidae</taxon>
        <taxon>Onygenales</taxon>
        <taxon>Arthrodermataceae</taxon>
        <taxon>Trichophyton</taxon>
    </lineage>
</organism>
<dbReference type="HOGENOM" id="CLU_032332_0_0_1"/>
<dbReference type="PANTHER" id="PTHR42080">
    <property type="entry name" value="SRR1 DOMAIN-CONTAINING PROTEIN"/>
    <property type="match status" value="1"/>
</dbReference>
<dbReference type="OrthoDB" id="5230585at2759"/>
<gene>
    <name evidence="2" type="ORF">H109_08069</name>
</gene>
<feature type="domain" description="SRR1-like" evidence="1">
    <location>
        <begin position="201"/>
        <end position="336"/>
    </location>
</feature>
<name>A0A059IWX9_TRIIM</name>